<dbReference type="Gene3D" id="3.40.50.1820">
    <property type="entry name" value="alpha/beta hydrolase"/>
    <property type="match status" value="1"/>
</dbReference>
<dbReference type="Proteomes" id="UP000815325">
    <property type="component" value="Unassembled WGS sequence"/>
</dbReference>
<dbReference type="InterPro" id="IPR029058">
    <property type="entry name" value="AB_hydrolase_fold"/>
</dbReference>
<dbReference type="InterPro" id="IPR050266">
    <property type="entry name" value="AB_hydrolase_sf"/>
</dbReference>
<evidence type="ECO:0000313" key="4">
    <source>
        <dbReference type="Proteomes" id="UP000815325"/>
    </source>
</evidence>
<evidence type="ECO:0000256" key="1">
    <source>
        <dbReference type="SAM" id="MobiDB-lite"/>
    </source>
</evidence>
<dbReference type="SUPFAM" id="SSF53474">
    <property type="entry name" value="alpha/beta-Hydrolases"/>
    <property type="match status" value="1"/>
</dbReference>
<evidence type="ECO:0000313" key="3">
    <source>
        <dbReference type="EMBL" id="KAF5831823.1"/>
    </source>
</evidence>
<protein>
    <submittedName>
        <fullName evidence="3">Alpha/Beta hydrolase protein</fullName>
    </submittedName>
</protein>
<keyword evidence="4" id="KW-1185">Reference proteome</keyword>
<proteinExistence type="predicted"/>
<dbReference type="InterPro" id="IPR000073">
    <property type="entry name" value="AB_hydrolase_1"/>
</dbReference>
<sequence>MSASVGLAYHFLGCTGGPTLLMLHANSLHSQVFRPMLDVLQRHFGIIIAIDAPGQGCSPPWIMQSQEEGSAAAIAEQVYQSIIALGLQGCFVFGHSMGGCLATLIEAAHPGTFAAIYAYEPPLYTPSGAQAEARRGASNAGKVLGMLASKRRARFPSQQAALQSFASKPPFASWHPLSLEEYVRHGTRRPGSSAACSTAPSRVAKGLETAGRTAASRAERGGEATGPAGSGKSMGFDLGGFVRTSARLPPQGLQQHQSLQCGPQHHGQQQCGQQQQQQQQQQSPQCGPDPWVEGEVELCCAPATEGAVYAAFEPPPMLPHHMLPRCPVGWAVGGAAQDVHARLPALGEDGVSDLACACLRRFPGLSHFGPQEDPGAVAQDVLTFFHDVCNCGHGEGAQRRWEVVIQGHPQGRVGAILLVSKL</sequence>
<name>A0ABQ7GB49_DUNSA</name>
<feature type="region of interest" description="Disordered" evidence="1">
    <location>
        <begin position="187"/>
        <end position="276"/>
    </location>
</feature>
<organism evidence="3 4">
    <name type="scientific">Dunaliella salina</name>
    <name type="common">Green alga</name>
    <name type="synonym">Protococcus salinus</name>
    <dbReference type="NCBI Taxonomy" id="3046"/>
    <lineage>
        <taxon>Eukaryota</taxon>
        <taxon>Viridiplantae</taxon>
        <taxon>Chlorophyta</taxon>
        <taxon>core chlorophytes</taxon>
        <taxon>Chlorophyceae</taxon>
        <taxon>CS clade</taxon>
        <taxon>Chlamydomonadales</taxon>
        <taxon>Dunaliellaceae</taxon>
        <taxon>Dunaliella</taxon>
    </lineage>
</organism>
<dbReference type="GO" id="GO:0016787">
    <property type="term" value="F:hydrolase activity"/>
    <property type="evidence" value="ECO:0007669"/>
    <property type="project" value="UniProtKB-KW"/>
</dbReference>
<feature type="compositionally biased region" description="Low complexity" evidence="1">
    <location>
        <begin position="260"/>
        <end position="276"/>
    </location>
</feature>
<dbReference type="EMBL" id="MU069918">
    <property type="protein sequence ID" value="KAF5831823.1"/>
    <property type="molecule type" value="Genomic_DNA"/>
</dbReference>
<dbReference type="PANTHER" id="PTHR43798">
    <property type="entry name" value="MONOACYLGLYCEROL LIPASE"/>
    <property type="match status" value="1"/>
</dbReference>
<keyword evidence="3" id="KW-0378">Hydrolase</keyword>
<dbReference type="PANTHER" id="PTHR43798:SF5">
    <property type="entry name" value="MONOACYLGLYCEROL LIPASE ABHD6"/>
    <property type="match status" value="1"/>
</dbReference>
<dbReference type="Pfam" id="PF00561">
    <property type="entry name" value="Abhydrolase_1"/>
    <property type="match status" value="1"/>
</dbReference>
<evidence type="ECO:0000259" key="2">
    <source>
        <dbReference type="Pfam" id="PF00561"/>
    </source>
</evidence>
<gene>
    <name evidence="3" type="ORF">DUNSADRAFT_12537</name>
</gene>
<comment type="caution">
    <text evidence="3">The sequence shown here is derived from an EMBL/GenBank/DDBJ whole genome shotgun (WGS) entry which is preliminary data.</text>
</comment>
<accession>A0ABQ7GB49</accession>
<feature type="domain" description="AB hydrolase-1" evidence="2">
    <location>
        <begin position="18"/>
        <end position="139"/>
    </location>
</feature>
<reference evidence="3" key="1">
    <citation type="submission" date="2017-08" db="EMBL/GenBank/DDBJ databases">
        <authorList>
            <person name="Polle J.E."/>
            <person name="Barry K."/>
            <person name="Cushman J."/>
            <person name="Schmutz J."/>
            <person name="Tran D."/>
            <person name="Hathwaick L.T."/>
            <person name="Yim W.C."/>
            <person name="Jenkins J."/>
            <person name="Mckie-Krisberg Z.M."/>
            <person name="Prochnik S."/>
            <person name="Lindquist E."/>
            <person name="Dockter R.B."/>
            <person name="Adam C."/>
            <person name="Molina H."/>
            <person name="Bunkerborg J."/>
            <person name="Jin E."/>
            <person name="Buchheim M."/>
            <person name="Magnuson J."/>
        </authorList>
    </citation>
    <scope>NUCLEOTIDE SEQUENCE</scope>
    <source>
        <strain evidence="3">CCAP 19/18</strain>
    </source>
</reference>